<sequence>WGVACDLCTEGRVRAVKFCMACTASYCETHVRQHYTVPALQRHTLEEAPADLQPELCPQHHRALELFCNTDRTLICGHSKASILLKYLWQFDEKEFKEFKYYLSEYTKIPKGKVKDKECDRVDVANVMENTLGKEGALKIALERFPHCRKGIQTKKRCP</sequence>
<dbReference type="SUPFAM" id="SSF47986">
    <property type="entry name" value="DEATH domain"/>
    <property type="match status" value="1"/>
</dbReference>
<dbReference type="AlphaFoldDB" id="A0A8T2N1K8"/>
<dbReference type="PROSITE" id="PS50824">
    <property type="entry name" value="DAPIN"/>
    <property type="match status" value="1"/>
</dbReference>
<keyword evidence="2" id="KW-0863">Zinc-finger</keyword>
<reference evidence="5" key="1">
    <citation type="thesis" date="2021" institute="BYU ScholarsArchive" country="Provo, UT, USA">
        <title>Applications of and Algorithms for Genome Assembly and Genomic Analyses with an Emphasis on Marine Teleosts.</title>
        <authorList>
            <person name="Pickett B.D."/>
        </authorList>
    </citation>
    <scope>NUCLEOTIDE SEQUENCE</scope>
    <source>
        <strain evidence="5">HI-2016</strain>
    </source>
</reference>
<dbReference type="OrthoDB" id="6105938at2759"/>
<protein>
    <recommendedName>
        <fullName evidence="4">Pyrin domain-containing protein</fullName>
    </recommendedName>
</protein>
<dbReference type="InterPro" id="IPR011029">
    <property type="entry name" value="DEATH-like_dom_sf"/>
</dbReference>
<dbReference type="Gene3D" id="4.10.830.40">
    <property type="match status" value="1"/>
</dbReference>
<dbReference type="GO" id="GO:0008270">
    <property type="term" value="F:zinc ion binding"/>
    <property type="evidence" value="ECO:0007669"/>
    <property type="project" value="UniProtKB-KW"/>
</dbReference>
<dbReference type="Gene3D" id="3.30.160.60">
    <property type="entry name" value="Classic Zinc Finger"/>
    <property type="match status" value="1"/>
</dbReference>
<accession>A0A8T2N1K8</accession>
<evidence type="ECO:0000256" key="1">
    <source>
        <dbReference type="ARBA" id="ARBA00022723"/>
    </source>
</evidence>
<evidence type="ECO:0000313" key="6">
    <source>
        <dbReference type="Proteomes" id="UP000824540"/>
    </source>
</evidence>
<name>A0A8T2N1K8_9TELE</name>
<dbReference type="PANTHER" id="PTHR25465:SF5">
    <property type="entry name" value="E3 UBIQUITIN_ISG15 LIGASE TRIM25-RELATED"/>
    <property type="match status" value="1"/>
</dbReference>
<dbReference type="SMART" id="SM01289">
    <property type="entry name" value="PYRIN"/>
    <property type="match status" value="1"/>
</dbReference>
<comment type="caution">
    <text evidence="5">The sequence shown here is derived from an EMBL/GenBank/DDBJ whole genome shotgun (WGS) entry which is preliminary data.</text>
</comment>
<keyword evidence="6" id="KW-1185">Reference proteome</keyword>
<dbReference type="Pfam" id="PF00643">
    <property type="entry name" value="zf-B_box"/>
    <property type="match status" value="1"/>
</dbReference>
<dbReference type="InterPro" id="IPR000315">
    <property type="entry name" value="Znf_B-box"/>
</dbReference>
<feature type="non-terminal residue" evidence="5">
    <location>
        <position position="1"/>
    </location>
</feature>
<dbReference type="SUPFAM" id="SSF57845">
    <property type="entry name" value="B-box zinc-binding domain"/>
    <property type="match status" value="1"/>
</dbReference>
<proteinExistence type="predicted"/>
<evidence type="ECO:0000313" key="5">
    <source>
        <dbReference type="EMBL" id="KAG9332281.1"/>
    </source>
</evidence>
<dbReference type="Proteomes" id="UP000824540">
    <property type="component" value="Unassembled WGS sequence"/>
</dbReference>
<gene>
    <name evidence="5" type="ORF">JZ751_015442</name>
</gene>
<dbReference type="InterPro" id="IPR051051">
    <property type="entry name" value="E3_ubiq-ligase_TRIM/RNF"/>
</dbReference>
<evidence type="ECO:0000256" key="3">
    <source>
        <dbReference type="ARBA" id="ARBA00022833"/>
    </source>
</evidence>
<dbReference type="PANTHER" id="PTHR25465">
    <property type="entry name" value="B-BOX DOMAIN CONTAINING"/>
    <property type="match status" value="1"/>
</dbReference>
<feature type="domain" description="Pyrin" evidence="4">
    <location>
        <begin position="75"/>
        <end position="145"/>
    </location>
</feature>
<dbReference type="Pfam" id="PF02758">
    <property type="entry name" value="PYRIN"/>
    <property type="match status" value="1"/>
</dbReference>
<keyword evidence="1" id="KW-0479">Metal-binding</keyword>
<keyword evidence="3" id="KW-0862">Zinc</keyword>
<evidence type="ECO:0000256" key="2">
    <source>
        <dbReference type="ARBA" id="ARBA00022771"/>
    </source>
</evidence>
<evidence type="ECO:0000259" key="4">
    <source>
        <dbReference type="PROSITE" id="PS50824"/>
    </source>
</evidence>
<dbReference type="Gene3D" id="1.10.533.10">
    <property type="entry name" value="Death Domain, Fas"/>
    <property type="match status" value="1"/>
</dbReference>
<dbReference type="InterPro" id="IPR004020">
    <property type="entry name" value="DAPIN"/>
</dbReference>
<organism evidence="5 6">
    <name type="scientific">Albula glossodonta</name>
    <name type="common">roundjaw bonefish</name>
    <dbReference type="NCBI Taxonomy" id="121402"/>
    <lineage>
        <taxon>Eukaryota</taxon>
        <taxon>Metazoa</taxon>
        <taxon>Chordata</taxon>
        <taxon>Craniata</taxon>
        <taxon>Vertebrata</taxon>
        <taxon>Euteleostomi</taxon>
        <taxon>Actinopterygii</taxon>
        <taxon>Neopterygii</taxon>
        <taxon>Teleostei</taxon>
        <taxon>Albuliformes</taxon>
        <taxon>Albulidae</taxon>
        <taxon>Albula</taxon>
    </lineage>
</organism>
<dbReference type="EMBL" id="JAFBMS010000246">
    <property type="protein sequence ID" value="KAG9332281.1"/>
    <property type="molecule type" value="Genomic_DNA"/>
</dbReference>